<dbReference type="AlphaFoldDB" id="A0A6P6RT82"/>
<name>A0A6P6RT82_9EIME</name>
<accession>A0A6P6RT82</accession>
<keyword evidence="1" id="KW-1185">Reference proteome</keyword>
<proteinExistence type="predicted"/>
<organism evidence="1 2">
    <name type="scientific">Cyclospora cayetanensis</name>
    <dbReference type="NCBI Taxonomy" id="88456"/>
    <lineage>
        <taxon>Eukaryota</taxon>
        <taxon>Sar</taxon>
        <taxon>Alveolata</taxon>
        <taxon>Apicomplexa</taxon>
        <taxon>Conoidasida</taxon>
        <taxon>Coccidia</taxon>
        <taxon>Eucoccidiorida</taxon>
        <taxon>Eimeriorina</taxon>
        <taxon>Eimeriidae</taxon>
        <taxon>Cyclospora</taxon>
    </lineage>
</organism>
<evidence type="ECO:0000313" key="1">
    <source>
        <dbReference type="Proteomes" id="UP000515125"/>
    </source>
</evidence>
<sequence>MDRITSTAVKERCRWASSIFHVRSKHGDLWPAEGGIDAKTLEPPRKGPRYNLFQLKTQQPTRLSPYTGPAAVSSRRFFGVGGSYGYGAFFRGEADAAAQSNVRRQRLKDEETHYTGPMTLKMPEMVAALVAEGALRSPLKRPGVYVYHHHVPQSPQKSLVYFSATTQQAGAPAAAAATSMLQQRERGVAAQLILDGRGVKAYFDPEWPDLMVRLGVGVKPLALRRLAEQYATRARIFIDKRGLLLTIHGWDKRAVGTLTMELYRHLKANPYTGKGARIAFYPVNRKVSTKK</sequence>
<protein>
    <submittedName>
        <fullName evidence="2">Uncharacterized protein LOC34618570</fullName>
    </submittedName>
</protein>
<reference evidence="2" key="1">
    <citation type="submission" date="2025-08" db="UniProtKB">
        <authorList>
            <consortium name="RefSeq"/>
        </authorList>
    </citation>
    <scope>IDENTIFICATION</scope>
</reference>
<gene>
    <name evidence="2" type="primary">LOC34618570</name>
</gene>
<dbReference type="RefSeq" id="XP_026190754.1">
    <property type="nucleotide sequence ID" value="XM_026334969.1"/>
</dbReference>
<dbReference type="OrthoDB" id="407066at2759"/>
<dbReference type="Proteomes" id="UP000515125">
    <property type="component" value="Unplaced"/>
</dbReference>
<evidence type="ECO:0000313" key="2">
    <source>
        <dbReference type="RefSeq" id="XP_026190754.1"/>
    </source>
</evidence>
<dbReference type="GeneID" id="34618570"/>